<dbReference type="PANTHER" id="PTHR15887">
    <property type="entry name" value="TRANSMEMBRANE PROTEIN 69"/>
    <property type="match status" value="1"/>
</dbReference>
<feature type="transmembrane region" description="Helical" evidence="1">
    <location>
        <begin position="72"/>
        <end position="89"/>
    </location>
</feature>
<reference evidence="2 3" key="1">
    <citation type="submission" date="2015-10" db="EMBL/GenBank/DDBJ databases">
        <title>Conservation of the essential genome among Caulobacter and Brevundimonas species.</title>
        <authorList>
            <person name="Scott D."/>
            <person name="Ely B."/>
        </authorList>
    </citation>
    <scope>NUCLEOTIDE SEQUENCE [LARGE SCALE GENOMIC DNA]</scope>
    <source>
        <strain evidence="2 3">CB4</strain>
    </source>
</reference>
<dbReference type="Pfam" id="PF11911">
    <property type="entry name" value="DUF3429"/>
    <property type="match status" value="1"/>
</dbReference>
<evidence type="ECO:0000313" key="3">
    <source>
        <dbReference type="Proteomes" id="UP000056905"/>
    </source>
</evidence>
<keyword evidence="1" id="KW-1133">Transmembrane helix</keyword>
<dbReference type="AlphaFoldDB" id="A0A0P0NVC9"/>
<gene>
    <name evidence="2" type="ORF">AQ619_00055</name>
</gene>
<dbReference type="KEGG" id="chq:AQ619_00055"/>
<evidence type="ECO:0000313" key="2">
    <source>
        <dbReference type="EMBL" id="ALL11889.1"/>
    </source>
</evidence>
<keyword evidence="1" id="KW-0472">Membrane</keyword>
<feature type="transmembrane region" description="Helical" evidence="1">
    <location>
        <begin position="95"/>
        <end position="114"/>
    </location>
</feature>
<dbReference type="RefSeq" id="WP_062142507.1">
    <property type="nucleotide sequence ID" value="NZ_CP013002.1"/>
</dbReference>
<feature type="transmembrane region" description="Helical" evidence="1">
    <location>
        <begin position="12"/>
        <end position="32"/>
    </location>
</feature>
<feature type="transmembrane region" description="Helical" evidence="1">
    <location>
        <begin position="38"/>
        <end position="60"/>
    </location>
</feature>
<sequence length="146" mass="15207">MKPSSPIPPVVLAYGLLGLIPFLAPPLVGWLLPEQAALAGRALALYGGLILSFLGGARWALAVREARVDGRVVSLAMIPTLAALAILLLPDAMRAAQLALLALALLIHGAWDVWSRGLTAWYPRLRLVLTLGAVAGLSAGALLLHG</sequence>
<organism evidence="2 3">
    <name type="scientific">Caulobacter henricii</name>
    <dbReference type="NCBI Taxonomy" id="69395"/>
    <lineage>
        <taxon>Bacteria</taxon>
        <taxon>Pseudomonadati</taxon>
        <taxon>Pseudomonadota</taxon>
        <taxon>Alphaproteobacteria</taxon>
        <taxon>Caulobacterales</taxon>
        <taxon>Caulobacteraceae</taxon>
        <taxon>Caulobacter</taxon>
    </lineage>
</organism>
<keyword evidence="3" id="KW-1185">Reference proteome</keyword>
<dbReference type="STRING" id="69395.AQ619_00055"/>
<dbReference type="Proteomes" id="UP000056905">
    <property type="component" value="Chromosome"/>
</dbReference>
<protein>
    <recommendedName>
        <fullName evidence="4">DUF3429 domain-containing protein</fullName>
    </recommendedName>
</protein>
<accession>A0A0P0NVC9</accession>
<proteinExistence type="predicted"/>
<dbReference type="EMBL" id="CP013002">
    <property type="protein sequence ID" value="ALL11889.1"/>
    <property type="molecule type" value="Genomic_DNA"/>
</dbReference>
<name>A0A0P0NVC9_9CAUL</name>
<dbReference type="InterPro" id="IPR021836">
    <property type="entry name" value="DUF3429"/>
</dbReference>
<keyword evidence="1" id="KW-0812">Transmembrane</keyword>
<feature type="transmembrane region" description="Helical" evidence="1">
    <location>
        <begin position="126"/>
        <end position="144"/>
    </location>
</feature>
<dbReference type="PANTHER" id="PTHR15887:SF1">
    <property type="entry name" value="TRANSMEMBRANE PROTEIN 69"/>
    <property type="match status" value="1"/>
</dbReference>
<evidence type="ECO:0008006" key="4">
    <source>
        <dbReference type="Google" id="ProtNLM"/>
    </source>
</evidence>
<dbReference type="OrthoDB" id="5297436at2"/>
<evidence type="ECO:0000256" key="1">
    <source>
        <dbReference type="SAM" id="Phobius"/>
    </source>
</evidence>